<gene>
    <name evidence="1" type="primary">syce1</name>
    <name evidence="1" type="ORF">ELAC_0395</name>
</gene>
<evidence type="ECO:0000313" key="2">
    <source>
        <dbReference type="Proteomes" id="UP000220251"/>
    </source>
</evidence>
<dbReference type="Pfam" id="PF05932">
    <property type="entry name" value="CesT"/>
    <property type="match status" value="1"/>
</dbReference>
<dbReference type="Gene3D" id="3.30.1460.10">
    <property type="match status" value="1"/>
</dbReference>
<reference evidence="2" key="1">
    <citation type="submission" date="2015-06" db="EMBL/GenBank/DDBJ databases">
        <authorList>
            <person name="Bertelli C."/>
        </authorList>
    </citation>
    <scope>NUCLEOTIDE SEQUENCE [LARGE SCALE GENOMIC DNA]</scope>
    <source>
        <strain evidence="2">CRIB-30</strain>
    </source>
</reference>
<proteinExistence type="predicted"/>
<accession>A0A0H5DN94</accession>
<name>A0A0H5DN94_9BACT</name>
<keyword evidence="2" id="KW-1185">Reference proteome</keyword>
<protein>
    <submittedName>
        <fullName evidence="1">Putative type III secretion chaperone SycE</fullName>
    </submittedName>
</protein>
<dbReference type="SUPFAM" id="SSF69635">
    <property type="entry name" value="Type III secretory system chaperone-like"/>
    <property type="match status" value="1"/>
</dbReference>
<organism evidence="1 2">
    <name type="scientific">Estrella lausannensis</name>
    <dbReference type="NCBI Taxonomy" id="483423"/>
    <lineage>
        <taxon>Bacteria</taxon>
        <taxon>Pseudomonadati</taxon>
        <taxon>Chlamydiota</taxon>
        <taxon>Chlamydiia</taxon>
        <taxon>Parachlamydiales</taxon>
        <taxon>Candidatus Criblamydiaceae</taxon>
        <taxon>Estrella</taxon>
    </lineage>
</organism>
<dbReference type="RefSeq" id="WP_158227778.1">
    <property type="nucleotide sequence ID" value="NZ_CWGJ01000006.1"/>
</dbReference>
<dbReference type="AlphaFoldDB" id="A0A0H5DN94"/>
<dbReference type="GO" id="GO:0030254">
    <property type="term" value="P:protein secretion by the type III secretion system"/>
    <property type="evidence" value="ECO:0007669"/>
    <property type="project" value="InterPro"/>
</dbReference>
<sequence length="130" mass="14618">MAKIDQLMKNFSKEIGADPPIQANVPGVYGFSVGDGISVSVVDKGGEVTVSTAFGPLPRQEQEKFYTTLMSADLFFQDTDRSTLGIDEKGEKLVIKKVINHEMDDKQFADEMEDFLNTVDFWKSKIQEFR</sequence>
<dbReference type="Proteomes" id="UP000220251">
    <property type="component" value="Unassembled WGS sequence"/>
</dbReference>
<dbReference type="CDD" id="cd16364">
    <property type="entry name" value="T3SC_I-like"/>
    <property type="match status" value="1"/>
</dbReference>
<dbReference type="InterPro" id="IPR010261">
    <property type="entry name" value="Tir_chaperone"/>
</dbReference>
<dbReference type="OrthoDB" id="21620at2"/>
<evidence type="ECO:0000313" key="1">
    <source>
        <dbReference type="EMBL" id="CRX37756.1"/>
    </source>
</evidence>
<dbReference type="EMBL" id="CWGJ01000006">
    <property type="protein sequence ID" value="CRX37756.1"/>
    <property type="molecule type" value="Genomic_DNA"/>
</dbReference>